<evidence type="ECO:0000256" key="1">
    <source>
        <dbReference type="SAM" id="SignalP"/>
    </source>
</evidence>
<proteinExistence type="predicted"/>
<keyword evidence="3" id="KW-1185">Reference proteome</keyword>
<dbReference type="Gene3D" id="1.20.1250.10">
    <property type="match status" value="1"/>
</dbReference>
<protein>
    <recommendedName>
        <fullName evidence="4">Interleukin-4 inducing immunoglobulin-binding domain-containing protein</fullName>
    </recommendedName>
</protein>
<reference evidence="3" key="1">
    <citation type="submission" date="2018-06" db="EMBL/GenBank/DDBJ databases">
        <title>Genome assembly of Danube salmon.</title>
        <authorList>
            <person name="Macqueen D.J."/>
            <person name="Gundappa M.K."/>
        </authorList>
    </citation>
    <scope>NUCLEOTIDE SEQUENCE [LARGE SCALE GENOMIC DNA]</scope>
</reference>
<evidence type="ECO:0000313" key="3">
    <source>
        <dbReference type="Proteomes" id="UP000314982"/>
    </source>
</evidence>
<dbReference type="SUPFAM" id="SSF47266">
    <property type="entry name" value="4-helical cytokines"/>
    <property type="match status" value="1"/>
</dbReference>
<dbReference type="InterPro" id="IPR009079">
    <property type="entry name" value="4_helix_cytokine-like_core"/>
</dbReference>
<organism evidence="2 3">
    <name type="scientific">Hucho hucho</name>
    <name type="common">huchen</name>
    <dbReference type="NCBI Taxonomy" id="62062"/>
    <lineage>
        <taxon>Eukaryota</taxon>
        <taxon>Metazoa</taxon>
        <taxon>Chordata</taxon>
        <taxon>Craniata</taxon>
        <taxon>Vertebrata</taxon>
        <taxon>Euteleostomi</taxon>
        <taxon>Actinopterygii</taxon>
        <taxon>Neopterygii</taxon>
        <taxon>Teleostei</taxon>
        <taxon>Protacanthopterygii</taxon>
        <taxon>Salmoniformes</taxon>
        <taxon>Salmonidae</taxon>
        <taxon>Salmoninae</taxon>
        <taxon>Hucho</taxon>
    </lineage>
</organism>
<dbReference type="AlphaFoldDB" id="A0A4W5P8V9"/>
<reference evidence="2" key="3">
    <citation type="submission" date="2025-09" db="UniProtKB">
        <authorList>
            <consortium name="Ensembl"/>
        </authorList>
    </citation>
    <scope>IDENTIFICATION</scope>
</reference>
<dbReference type="STRING" id="62062.ENSHHUP00000059842"/>
<sequence length="172" mass="19337">MLPNTKLCFSHWLLLVGFTCSIWHVNMSSPVVTQTAPITEHCATSAKALLWNVTEALTQENLFKGINCTDPGMELNTRTHTVSVCMTFCNLLNKSTVTYVLPLLSPFHLLALKTQNCFSSSLLGDWSSQAWSQQDTQGTTNQNPFDERVHLCKVLKSFRVRTITINRIIGYI</sequence>
<accession>A0A4W5P8V9</accession>
<name>A0A4W5P8V9_9TELE</name>
<dbReference type="Proteomes" id="UP000314982">
    <property type="component" value="Unassembled WGS sequence"/>
</dbReference>
<reference evidence="2" key="2">
    <citation type="submission" date="2025-08" db="UniProtKB">
        <authorList>
            <consortium name="Ensembl"/>
        </authorList>
    </citation>
    <scope>IDENTIFICATION</scope>
</reference>
<feature type="chain" id="PRO_5021287289" description="Interleukin-4 inducing immunoglobulin-binding domain-containing protein" evidence="1">
    <location>
        <begin position="29"/>
        <end position="172"/>
    </location>
</feature>
<evidence type="ECO:0008006" key="4">
    <source>
        <dbReference type="Google" id="ProtNLM"/>
    </source>
</evidence>
<dbReference type="Ensembl" id="ENSHHUT00000061889.1">
    <property type="protein sequence ID" value="ENSHHUP00000059842.1"/>
    <property type="gene ID" value="ENSHHUG00000035514.1"/>
</dbReference>
<dbReference type="GeneTree" id="ENSGT01150000290102"/>
<keyword evidence="1" id="KW-0732">Signal</keyword>
<feature type="signal peptide" evidence="1">
    <location>
        <begin position="1"/>
        <end position="28"/>
    </location>
</feature>
<evidence type="ECO:0000313" key="2">
    <source>
        <dbReference type="Ensembl" id="ENSHHUP00000059842.1"/>
    </source>
</evidence>